<dbReference type="CDD" id="cd06343">
    <property type="entry name" value="PBP1_ABC_ligand_binding-like"/>
    <property type="match status" value="1"/>
</dbReference>
<protein>
    <submittedName>
        <fullName evidence="7">ABC-type branched-chain amino acid transport system, substrate-binding protein</fullName>
    </submittedName>
</protein>
<reference evidence="8" key="1">
    <citation type="submission" date="2016-10" db="EMBL/GenBank/DDBJ databases">
        <authorList>
            <person name="Varghese N."/>
            <person name="Submissions S."/>
        </authorList>
    </citation>
    <scope>NUCLEOTIDE SEQUENCE [LARGE SCALE GENOMIC DNA]</scope>
    <source>
        <strain evidence="8">DSM 43163</strain>
    </source>
</reference>
<evidence type="ECO:0000256" key="5">
    <source>
        <dbReference type="SAM" id="SignalP"/>
    </source>
</evidence>
<keyword evidence="4" id="KW-0029">Amino-acid transport</keyword>
<evidence type="ECO:0000256" key="2">
    <source>
        <dbReference type="ARBA" id="ARBA00022448"/>
    </source>
</evidence>
<dbReference type="Gene3D" id="3.40.50.2300">
    <property type="match status" value="2"/>
</dbReference>
<dbReference type="PROSITE" id="PS51257">
    <property type="entry name" value="PROKAR_LIPOPROTEIN"/>
    <property type="match status" value="1"/>
</dbReference>
<proteinExistence type="inferred from homology"/>
<dbReference type="OrthoDB" id="26870at2"/>
<name>A0A1H6E3N4_9ACTN</name>
<dbReference type="AlphaFoldDB" id="A0A1H6E3N4"/>
<keyword evidence="3 5" id="KW-0732">Signal</keyword>
<dbReference type="EMBL" id="FNVO01000029">
    <property type="protein sequence ID" value="SEG91505.1"/>
    <property type="molecule type" value="Genomic_DNA"/>
</dbReference>
<dbReference type="GO" id="GO:0006865">
    <property type="term" value="P:amino acid transport"/>
    <property type="evidence" value="ECO:0007669"/>
    <property type="project" value="UniProtKB-KW"/>
</dbReference>
<dbReference type="InterPro" id="IPR000709">
    <property type="entry name" value="Leu_Ile_Val-bd"/>
</dbReference>
<evidence type="ECO:0000256" key="4">
    <source>
        <dbReference type="ARBA" id="ARBA00022970"/>
    </source>
</evidence>
<evidence type="ECO:0000259" key="6">
    <source>
        <dbReference type="Pfam" id="PF13458"/>
    </source>
</evidence>
<dbReference type="InterPro" id="IPR028081">
    <property type="entry name" value="Leu-bd"/>
</dbReference>
<gene>
    <name evidence="7" type="ORF">SAMN04489712_12940</name>
</gene>
<dbReference type="PANTHER" id="PTHR47235">
    <property type="entry name" value="BLR6548 PROTEIN"/>
    <property type="match status" value="1"/>
</dbReference>
<dbReference type="PANTHER" id="PTHR47235:SF1">
    <property type="entry name" value="BLR6548 PROTEIN"/>
    <property type="match status" value="1"/>
</dbReference>
<organism evidence="7 8">
    <name type="scientific">Thermomonospora echinospora</name>
    <dbReference type="NCBI Taxonomy" id="1992"/>
    <lineage>
        <taxon>Bacteria</taxon>
        <taxon>Bacillati</taxon>
        <taxon>Actinomycetota</taxon>
        <taxon>Actinomycetes</taxon>
        <taxon>Streptosporangiales</taxon>
        <taxon>Thermomonosporaceae</taxon>
        <taxon>Thermomonospora</taxon>
    </lineage>
</organism>
<evidence type="ECO:0000256" key="3">
    <source>
        <dbReference type="ARBA" id="ARBA00022729"/>
    </source>
</evidence>
<dbReference type="SUPFAM" id="SSF53822">
    <property type="entry name" value="Periplasmic binding protein-like I"/>
    <property type="match status" value="1"/>
</dbReference>
<dbReference type="InterPro" id="IPR028082">
    <property type="entry name" value="Peripla_BP_I"/>
</dbReference>
<evidence type="ECO:0000313" key="7">
    <source>
        <dbReference type="EMBL" id="SEG91505.1"/>
    </source>
</evidence>
<dbReference type="Proteomes" id="UP000236723">
    <property type="component" value="Unassembled WGS sequence"/>
</dbReference>
<sequence length="420" mass="43554">MNRFRVRAGTAGLVLLALAATSCGSGKATGGSAQTGSDGVKQGPGVTDDTISVGMISDLTGPYAPLGKSITQGSQLYFEQVNAAGGICGRKVEPLVRDMGYDVQKSVTAYTELAPKSAAFAHFIGSVTVGAVRQRLDTDGPLTLALAWAPSLLGSKSIQMTGTTYAIDVINGVDYLAKEKGLKSGDKIGHVYVEGDYGIDSLAGSKYAAEKLGFQVVEQKVKATDADMSGQVAVMKDAGVKAVVLSISPKQTASMVGVAVSKGLNVPFLGSNSSFAPQLLATPAAPALLKGFHVMQSASPLNSDLPAMKKLVADYRAKYPKDTLDNGVMAGYTTAAITGDALKKACANKDLTRQGIISAHRSTSAWDGGFGTTMDFTKIDEPPTRTTHILQPDKTAVGGLKIVREATASDLANGYKIALH</sequence>
<dbReference type="Pfam" id="PF13458">
    <property type="entry name" value="Peripla_BP_6"/>
    <property type="match status" value="1"/>
</dbReference>
<dbReference type="RefSeq" id="WP_103944232.1">
    <property type="nucleotide sequence ID" value="NZ_FNVO01000029.1"/>
</dbReference>
<comment type="similarity">
    <text evidence="1">Belongs to the leucine-binding protein family.</text>
</comment>
<accession>A0A1H6E3N4</accession>
<keyword evidence="2" id="KW-0813">Transport</keyword>
<dbReference type="PRINTS" id="PR00337">
    <property type="entry name" value="LEUILEVALBP"/>
</dbReference>
<feature type="domain" description="Leucine-binding protein" evidence="6">
    <location>
        <begin position="50"/>
        <end position="393"/>
    </location>
</feature>
<feature type="chain" id="PRO_5039053862" evidence="5">
    <location>
        <begin position="20"/>
        <end position="420"/>
    </location>
</feature>
<evidence type="ECO:0000256" key="1">
    <source>
        <dbReference type="ARBA" id="ARBA00010062"/>
    </source>
</evidence>
<keyword evidence="8" id="KW-1185">Reference proteome</keyword>
<feature type="signal peptide" evidence="5">
    <location>
        <begin position="1"/>
        <end position="19"/>
    </location>
</feature>
<evidence type="ECO:0000313" key="8">
    <source>
        <dbReference type="Proteomes" id="UP000236723"/>
    </source>
</evidence>